<evidence type="ECO:0000256" key="3">
    <source>
        <dbReference type="ARBA" id="ARBA00022679"/>
    </source>
</evidence>
<keyword evidence="3 7" id="KW-0808">Transferase</keyword>
<feature type="transmembrane region" description="Helical" evidence="7">
    <location>
        <begin position="30"/>
        <end position="51"/>
    </location>
</feature>
<dbReference type="Proteomes" id="UP000290985">
    <property type="component" value="Chromosome"/>
</dbReference>
<evidence type="ECO:0000256" key="7">
    <source>
        <dbReference type="HAMAP-Rule" id="MF_01147"/>
    </source>
</evidence>
<name>A0A449B2F1_9BACT</name>
<comment type="subcellular location">
    <subcellularLocation>
        <location evidence="7">Cell membrane</location>
        <topology evidence="7">Multi-pass membrane protein</topology>
    </subcellularLocation>
</comment>
<evidence type="ECO:0000256" key="5">
    <source>
        <dbReference type="ARBA" id="ARBA00022989"/>
    </source>
</evidence>
<feature type="transmembrane region" description="Helical" evidence="7">
    <location>
        <begin position="206"/>
        <end position="225"/>
    </location>
</feature>
<feature type="binding site" evidence="7">
    <location>
        <position position="149"/>
    </location>
    <ligand>
        <name>a 1,2-diacyl-sn-glycero-3-phospho-(1'-sn-glycerol)</name>
        <dbReference type="ChEBI" id="CHEBI:64716"/>
    </ligand>
</feature>
<dbReference type="UniPathway" id="UPA00664"/>
<evidence type="ECO:0000313" key="9">
    <source>
        <dbReference type="Proteomes" id="UP000290985"/>
    </source>
</evidence>
<dbReference type="NCBIfam" id="TIGR00544">
    <property type="entry name" value="lgt"/>
    <property type="match status" value="1"/>
</dbReference>
<dbReference type="PANTHER" id="PTHR30589">
    <property type="entry name" value="PROLIPOPROTEIN DIACYLGLYCERYL TRANSFERASE"/>
    <property type="match status" value="1"/>
</dbReference>
<evidence type="ECO:0000256" key="6">
    <source>
        <dbReference type="ARBA" id="ARBA00023136"/>
    </source>
</evidence>
<protein>
    <recommendedName>
        <fullName evidence="7">Phosphatidylglycerol--prolipoprotein diacylglyceryl transferase</fullName>
        <ecNumber evidence="7">2.5.1.145</ecNumber>
    </recommendedName>
</protein>
<keyword evidence="8" id="KW-0328">Glycosyltransferase</keyword>
<evidence type="ECO:0000256" key="1">
    <source>
        <dbReference type="ARBA" id="ARBA00007150"/>
    </source>
</evidence>
<accession>A0A449B2F1</accession>
<dbReference type="Pfam" id="PF01790">
    <property type="entry name" value="LGT"/>
    <property type="match status" value="1"/>
</dbReference>
<dbReference type="HAMAP" id="MF_01147">
    <property type="entry name" value="Lgt"/>
    <property type="match status" value="1"/>
</dbReference>
<sequence length="326" mass="37522">MNDSINTPLVPFKEGDPQILFNLGSFPIRAYSILLMIGIIASILTVLYFWLREGYKIDILLTFIIIIVPLSIFGARLGYVFEALIYDSEPFKNSHWYAAWDGGLSIQGGVILGAASGLIYGWFKRDVVDFRKILSIIIPTILIGQFVGRWGNFTNHEVYGKIDWDGSAVKAWGSVISSNMFIKDRYSDALGLNGAYRYPLFLYEGLANLFAYLVIVWIFNFFGLFKPGTHAGMYFLWYGLVRYSMEPLRQEAFALYSNVALIFIVFGAFWIIYFQFISKVEYVVTKVKYRYVYTYKDELKYQLYVAKTSPKAVYSFIKERLVANKI</sequence>
<keyword evidence="2 7" id="KW-1003">Cell membrane</keyword>
<keyword evidence="6 7" id="KW-0472">Membrane</keyword>
<keyword evidence="9" id="KW-1185">Reference proteome</keyword>
<dbReference type="AlphaFoldDB" id="A0A449B2F1"/>
<evidence type="ECO:0000256" key="4">
    <source>
        <dbReference type="ARBA" id="ARBA00022692"/>
    </source>
</evidence>
<dbReference type="PANTHER" id="PTHR30589:SF0">
    <property type="entry name" value="PHOSPHATIDYLGLYCEROL--PROLIPOPROTEIN DIACYLGLYCERYL TRANSFERASE"/>
    <property type="match status" value="1"/>
</dbReference>
<keyword evidence="5 7" id="KW-1133">Transmembrane helix</keyword>
<comment type="function">
    <text evidence="7">Catalyzes the transfer of the diacylglyceryl group from phosphatidylglycerol to the sulfhydryl group of the N-terminal cysteine of a prolipoprotein, the first step in the formation of mature lipoproteins.</text>
</comment>
<feature type="transmembrane region" description="Helical" evidence="7">
    <location>
        <begin position="58"/>
        <end position="79"/>
    </location>
</feature>
<dbReference type="GO" id="GO:0042158">
    <property type="term" value="P:lipoprotein biosynthetic process"/>
    <property type="evidence" value="ECO:0007669"/>
    <property type="project" value="UniProtKB-UniRule"/>
</dbReference>
<dbReference type="EMBL" id="LR215036">
    <property type="protein sequence ID" value="VEU74772.1"/>
    <property type="molecule type" value="Genomic_DNA"/>
</dbReference>
<reference evidence="8 9" key="1">
    <citation type="submission" date="2019-01" db="EMBL/GenBank/DDBJ databases">
        <authorList>
            <consortium name="Pathogen Informatics"/>
        </authorList>
    </citation>
    <scope>NUCLEOTIDE SEQUENCE [LARGE SCALE GENOMIC DNA]</scope>
    <source>
        <strain evidence="8 9">NCTC10181</strain>
    </source>
</reference>
<dbReference type="EC" id="2.5.1.145" evidence="7"/>
<evidence type="ECO:0000313" key="8">
    <source>
        <dbReference type="EMBL" id="VEU74772.1"/>
    </source>
</evidence>
<evidence type="ECO:0000256" key="2">
    <source>
        <dbReference type="ARBA" id="ARBA00022475"/>
    </source>
</evidence>
<feature type="transmembrane region" description="Helical" evidence="7">
    <location>
        <begin position="99"/>
        <end position="121"/>
    </location>
</feature>
<dbReference type="GO" id="GO:0008961">
    <property type="term" value="F:phosphatidylglycerol-prolipoprotein diacylglyceryl transferase activity"/>
    <property type="evidence" value="ECO:0007669"/>
    <property type="project" value="UniProtKB-UniRule"/>
</dbReference>
<comment type="similarity">
    <text evidence="1 7">Belongs to the Lgt family.</text>
</comment>
<dbReference type="GO" id="GO:0005886">
    <property type="term" value="C:plasma membrane"/>
    <property type="evidence" value="ECO:0007669"/>
    <property type="project" value="UniProtKB-SubCell"/>
</dbReference>
<dbReference type="RefSeq" id="WP_129725573.1">
    <property type="nucleotide sequence ID" value="NZ_LR215036.1"/>
</dbReference>
<keyword evidence="4 7" id="KW-0812">Transmembrane</keyword>
<gene>
    <name evidence="7 8" type="primary">lgt</name>
    <name evidence="8" type="ORF">NCTC10181_00634</name>
</gene>
<keyword evidence="8" id="KW-0449">Lipoprotein</keyword>
<proteinExistence type="inferred from homology"/>
<feature type="transmembrane region" description="Helical" evidence="7">
    <location>
        <begin position="252"/>
        <end position="273"/>
    </location>
</feature>
<comment type="pathway">
    <text evidence="7">Protein modification; lipoprotein biosynthesis (diacylglyceryl transfer).</text>
</comment>
<dbReference type="KEGG" id="mcit:NCTC10181_00634"/>
<dbReference type="OrthoDB" id="871140at2"/>
<organism evidence="8 9">
    <name type="scientific">Mycoplasmopsis citelli</name>
    <dbReference type="NCBI Taxonomy" id="171281"/>
    <lineage>
        <taxon>Bacteria</taxon>
        <taxon>Bacillati</taxon>
        <taxon>Mycoplasmatota</taxon>
        <taxon>Mycoplasmoidales</taxon>
        <taxon>Metamycoplasmataceae</taxon>
        <taxon>Mycoplasmopsis</taxon>
    </lineage>
</organism>
<comment type="catalytic activity">
    <reaction evidence="7">
        <text>L-cysteinyl-[prolipoprotein] + a 1,2-diacyl-sn-glycero-3-phospho-(1'-sn-glycerol) = an S-1,2-diacyl-sn-glyceryl-L-cysteinyl-[prolipoprotein] + sn-glycerol 1-phosphate + H(+)</text>
        <dbReference type="Rhea" id="RHEA:56712"/>
        <dbReference type="Rhea" id="RHEA-COMP:14679"/>
        <dbReference type="Rhea" id="RHEA-COMP:14680"/>
        <dbReference type="ChEBI" id="CHEBI:15378"/>
        <dbReference type="ChEBI" id="CHEBI:29950"/>
        <dbReference type="ChEBI" id="CHEBI:57685"/>
        <dbReference type="ChEBI" id="CHEBI:64716"/>
        <dbReference type="ChEBI" id="CHEBI:140658"/>
        <dbReference type="EC" id="2.5.1.145"/>
    </reaction>
</comment>
<dbReference type="InterPro" id="IPR001640">
    <property type="entry name" value="Lgt"/>
</dbReference>